<evidence type="ECO:0000313" key="3">
    <source>
        <dbReference type="EMBL" id="OZG53391.1"/>
    </source>
</evidence>
<protein>
    <submittedName>
        <fullName evidence="3">Alcohol dehydrogenase</fullName>
    </submittedName>
</protein>
<feature type="transmembrane region" description="Helical" evidence="2">
    <location>
        <begin position="125"/>
        <end position="143"/>
    </location>
</feature>
<evidence type="ECO:0000256" key="2">
    <source>
        <dbReference type="SAM" id="Phobius"/>
    </source>
</evidence>
<feature type="region of interest" description="Disordered" evidence="1">
    <location>
        <begin position="202"/>
        <end position="241"/>
    </location>
</feature>
<dbReference type="SUPFAM" id="SSF103473">
    <property type="entry name" value="MFS general substrate transporter"/>
    <property type="match status" value="1"/>
</dbReference>
<evidence type="ECO:0000256" key="1">
    <source>
        <dbReference type="SAM" id="MobiDB-lite"/>
    </source>
</evidence>
<keyword evidence="2" id="KW-1133">Transmembrane helix</keyword>
<feature type="compositionally biased region" description="Low complexity" evidence="1">
    <location>
        <begin position="216"/>
        <end position="231"/>
    </location>
</feature>
<dbReference type="InterPro" id="IPR036259">
    <property type="entry name" value="MFS_trans_sf"/>
</dbReference>
<keyword evidence="2" id="KW-0812">Transmembrane</keyword>
<feature type="compositionally biased region" description="Low complexity" evidence="1">
    <location>
        <begin position="31"/>
        <end position="42"/>
    </location>
</feature>
<keyword evidence="4" id="KW-1185">Reference proteome</keyword>
<reference evidence="3 4" key="1">
    <citation type="journal article" date="2017" name="BMC Genomics">
        <title>Comparative genomic and phylogenomic analyses of the Bifidobacteriaceae family.</title>
        <authorList>
            <person name="Lugli G.A."/>
            <person name="Milani C."/>
            <person name="Turroni F."/>
            <person name="Duranti S."/>
            <person name="Mancabelli L."/>
            <person name="Mangifesta M."/>
            <person name="Ferrario C."/>
            <person name="Modesto M."/>
            <person name="Mattarelli P."/>
            <person name="Jiri K."/>
            <person name="van Sinderen D."/>
            <person name="Ventura M."/>
        </authorList>
    </citation>
    <scope>NUCLEOTIDE SEQUENCE [LARGE SCALE GENOMIC DNA]</scope>
    <source>
        <strain evidence="3 4">DSM 24742</strain>
    </source>
</reference>
<feature type="compositionally biased region" description="Basic and acidic residues" evidence="1">
    <location>
        <begin position="1"/>
        <end position="12"/>
    </location>
</feature>
<gene>
    <name evidence="3" type="ORF">PSRA_0198</name>
</gene>
<proteinExistence type="predicted"/>
<keyword evidence="2" id="KW-0472">Membrane</keyword>
<name>A0A261F2S3_9BIFI</name>
<feature type="region of interest" description="Disordered" evidence="1">
    <location>
        <begin position="1"/>
        <end position="42"/>
    </location>
</feature>
<accession>A0A261F2S3</accession>
<organism evidence="3 4">
    <name type="scientific">Pseudoscardovia radai</name>
    <dbReference type="NCBI Taxonomy" id="987066"/>
    <lineage>
        <taxon>Bacteria</taxon>
        <taxon>Bacillati</taxon>
        <taxon>Actinomycetota</taxon>
        <taxon>Actinomycetes</taxon>
        <taxon>Bifidobacteriales</taxon>
        <taxon>Bifidobacteriaceae</taxon>
        <taxon>Pseudoscardovia</taxon>
    </lineage>
</organism>
<dbReference type="Proteomes" id="UP000216725">
    <property type="component" value="Unassembled WGS sequence"/>
</dbReference>
<sequence length="241" mass="25586">MGRTGARVDRGPRRGRGWVHTGGMSNKKRTSAPSAAPSASPAVMRAPRVFEGEQGDTDPQRLPWSYRHGIVLALVVTVLSAVITAFVGTLLHRLGLRHDFPIGLILALVLIGLSAWSARARSGTWGLVVHFMVSMGVLMHLAGSNSGRAYLMPVGTSLFPTWIGQNVSYVWLLGAVIVQLVVMFFPHRWFVIEPREDSAVDSVVDDDGDGAEADGADAGTAGTTDAADASAIRADGTEGSR</sequence>
<evidence type="ECO:0000313" key="4">
    <source>
        <dbReference type="Proteomes" id="UP000216725"/>
    </source>
</evidence>
<dbReference type="AlphaFoldDB" id="A0A261F2S3"/>
<feature type="transmembrane region" description="Helical" evidence="2">
    <location>
        <begin position="163"/>
        <end position="185"/>
    </location>
</feature>
<feature type="transmembrane region" description="Helical" evidence="2">
    <location>
        <begin position="70"/>
        <end position="94"/>
    </location>
</feature>
<feature type="compositionally biased region" description="Acidic residues" evidence="1">
    <location>
        <begin position="203"/>
        <end position="215"/>
    </location>
</feature>
<feature type="transmembrane region" description="Helical" evidence="2">
    <location>
        <begin position="100"/>
        <end position="118"/>
    </location>
</feature>
<dbReference type="EMBL" id="MWWR01000002">
    <property type="protein sequence ID" value="OZG53391.1"/>
    <property type="molecule type" value="Genomic_DNA"/>
</dbReference>
<comment type="caution">
    <text evidence="3">The sequence shown here is derived from an EMBL/GenBank/DDBJ whole genome shotgun (WGS) entry which is preliminary data.</text>
</comment>